<proteinExistence type="inferred from homology"/>
<dbReference type="CDD" id="cd06261">
    <property type="entry name" value="TM_PBP2"/>
    <property type="match status" value="1"/>
</dbReference>
<accession>A0ABY7JN61</accession>
<feature type="transmembrane region" description="Helical" evidence="7">
    <location>
        <begin position="69"/>
        <end position="91"/>
    </location>
</feature>
<dbReference type="InterPro" id="IPR000515">
    <property type="entry name" value="MetI-like"/>
</dbReference>
<protein>
    <submittedName>
        <fullName evidence="9">ABC transporter permease</fullName>
    </submittedName>
</protein>
<evidence type="ECO:0000256" key="5">
    <source>
        <dbReference type="ARBA" id="ARBA00022989"/>
    </source>
</evidence>
<dbReference type="PANTHER" id="PTHR30450">
    <property type="entry name" value="ABC TRANSPORTER PERMEASE"/>
    <property type="match status" value="1"/>
</dbReference>
<dbReference type="PROSITE" id="PS50928">
    <property type="entry name" value="ABC_TM1"/>
    <property type="match status" value="1"/>
</dbReference>
<keyword evidence="10" id="KW-1185">Reference proteome</keyword>
<dbReference type="RefSeq" id="WP_269311496.1">
    <property type="nucleotide sequence ID" value="NZ_CP114052.1"/>
</dbReference>
<dbReference type="Pfam" id="PF00528">
    <property type="entry name" value="BPD_transp_1"/>
    <property type="match status" value="1"/>
</dbReference>
<evidence type="ECO:0000256" key="1">
    <source>
        <dbReference type="ARBA" id="ARBA00004651"/>
    </source>
</evidence>
<feature type="transmembrane region" description="Helical" evidence="7">
    <location>
        <begin position="194"/>
        <end position="214"/>
    </location>
</feature>
<dbReference type="SUPFAM" id="SSF161098">
    <property type="entry name" value="MetI-like"/>
    <property type="match status" value="1"/>
</dbReference>
<evidence type="ECO:0000256" key="4">
    <source>
        <dbReference type="ARBA" id="ARBA00022692"/>
    </source>
</evidence>
<feature type="transmembrane region" description="Helical" evidence="7">
    <location>
        <begin position="24"/>
        <end position="48"/>
    </location>
</feature>
<evidence type="ECO:0000256" key="6">
    <source>
        <dbReference type="ARBA" id="ARBA00023136"/>
    </source>
</evidence>
<evidence type="ECO:0000256" key="3">
    <source>
        <dbReference type="ARBA" id="ARBA00022475"/>
    </source>
</evidence>
<name>A0ABY7JN61_9FIRM</name>
<keyword evidence="6 7" id="KW-0472">Membrane</keyword>
<organism evidence="9 10">
    <name type="scientific">Peptostreptococcus equinus</name>
    <dbReference type="NCBI Taxonomy" id="3003601"/>
    <lineage>
        <taxon>Bacteria</taxon>
        <taxon>Bacillati</taxon>
        <taxon>Bacillota</taxon>
        <taxon>Clostridia</taxon>
        <taxon>Peptostreptococcales</taxon>
        <taxon>Peptostreptococcaceae</taxon>
        <taxon>Peptostreptococcus</taxon>
    </lineage>
</organism>
<evidence type="ECO:0000313" key="9">
    <source>
        <dbReference type="EMBL" id="WAW14799.1"/>
    </source>
</evidence>
<keyword evidence="3" id="KW-1003">Cell membrane</keyword>
<comment type="similarity">
    <text evidence="7">Belongs to the binding-protein-dependent transport system permease family.</text>
</comment>
<dbReference type="InterPro" id="IPR051322">
    <property type="entry name" value="AA_ABC_Transporter_Permease"/>
</dbReference>
<evidence type="ECO:0000256" key="7">
    <source>
        <dbReference type="RuleBase" id="RU363032"/>
    </source>
</evidence>
<evidence type="ECO:0000256" key="2">
    <source>
        <dbReference type="ARBA" id="ARBA00022448"/>
    </source>
</evidence>
<dbReference type="EMBL" id="CP114052">
    <property type="protein sequence ID" value="WAW14799.1"/>
    <property type="molecule type" value="Genomic_DNA"/>
</dbReference>
<feature type="domain" description="ABC transmembrane type-1" evidence="8">
    <location>
        <begin position="20"/>
        <end position="211"/>
    </location>
</feature>
<dbReference type="PANTHER" id="PTHR30450:SF1">
    <property type="entry name" value="D-METHIONINE TRANSPORT SYSTEM PERMEASE PROTEIN METI-RELATED"/>
    <property type="match status" value="1"/>
</dbReference>
<dbReference type="Proteomes" id="UP001164187">
    <property type="component" value="Chromosome"/>
</dbReference>
<dbReference type="InterPro" id="IPR035906">
    <property type="entry name" value="MetI-like_sf"/>
</dbReference>
<keyword evidence="2 7" id="KW-0813">Transport</keyword>
<keyword evidence="5 7" id="KW-1133">Transmembrane helix</keyword>
<comment type="subcellular location">
    <subcellularLocation>
        <location evidence="1 7">Cell membrane</location>
        <topology evidence="1 7">Multi-pass membrane protein</topology>
    </subcellularLocation>
</comment>
<sequence length="224" mass="24656">MLNNFIIQWNRIFPELIKAFNDSLIMIGVSIIITVIIGLTLGILLFLTNNRLLFKNRFIYSIVDFIVNTIRSIPFIILLVFLIPFTIFLVGKSTGPIGAIVPLTVAAIPLFTRLVDTSLNEIDKGIVESSVASGASVWLIVKEVLIPESLYGIIQSITLTLINLIAFSAMAGVVGGGGIGDLAIRYGYYRFDNFTMSITVILLILLVQITQKVGSSLAQKYKRD</sequence>
<evidence type="ECO:0000259" key="8">
    <source>
        <dbReference type="PROSITE" id="PS50928"/>
    </source>
</evidence>
<dbReference type="Gene3D" id="1.10.3720.10">
    <property type="entry name" value="MetI-like"/>
    <property type="match status" value="1"/>
</dbReference>
<feature type="transmembrane region" description="Helical" evidence="7">
    <location>
        <begin position="97"/>
        <end position="115"/>
    </location>
</feature>
<evidence type="ECO:0000313" key="10">
    <source>
        <dbReference type="Proteomes" id="UP001164187"/>
    </source>
</evidence>
<feature type="transmembrane region" description="Helical" evidence="7">
    <location>
        <begin position="150"/>
        <end position="174"/>
    </location>
</feature>
<reference evidence="9" key="1">
    <citation type="submission" date="2022-12" db="EMBL/GenBank/DDBJ databases">
        <title>Peptostreptococcus.</title>
        <authorList>
            <person name="Lee S.H."/>
        </authorList>
    </citation>
    <scope>NUCLEOTIDE SEQUENCE</scope>
    <source>
        <strain evidence="9">CBA3647</strain>
    </source>
</reference>
<keyword evidence="4 7" id="KW-0812">Transmembrane</keyword>
<gene>
    <name evidence="9" type="ORF">O0R46_09475</name>
</gene>